<dbReference type="AlphaFoldDB" id="A0A6V7UXB4"/>
<dbReference type="GO" id="GO:0120330">
    <property type="term" value="C:rixosome complex"/>
    <property type="evidence" value="ECO:0007669"/>
    <property type="project" value="TreeGrafter"/>
</dbReference>
<dbReference type="SUPFAM" id="SSF50978">
    <property type="entry name" value="WD40 repeat-like"/>
    <property type="match status" value="1"/>
</dbReference>
<organism evidence="6 7">
    <name type="scientific">Meloidogyne enterolobii</name>
    <name type="common">Root-knot nematode worm</name>
    <name type="synonym">Meloidogyne mayaguensis</name>
    <dbReference type="NCBI Taxonomy" id="390850"/>
    <lineage>
        <taxon>Eukaryota</taxon>
        <taxon>Metazoa</taxon>
        <taxon>Ecdysozoa</taxon>
        <taxon>Nematoda</taxon>
        <taxon>Chromadorea</taxon>
        <taxon>Rhabditida</taxon>
        <taxon>Tylenchina</taxon>
        <taxon>Tylenchomorpha</taxon>
        <taxon>Tylenchoidea</taxon>
        <taxon>Meloidogynidae</taxon>
        <taxon>Meloidogyninae</taxon>
        <taxon>Meloidogyne</taxon>
    </lineage>
</organism>
<feature type="repeat" description="WD" evidence="3">
    <location>
        <begin position="288"/>
        <end position="329"/>
    </location>
</feature>
<evidence type="ECO:0000313" key="6">
    <source>
        <dbReference type="EMBL" id="CAD2166357.1"/>
    </source>
</evidence>
<dbReference type="PROSITE" id="PS50294">
    <property type="entry name" value="WD_REPEATS_REGION"/>
    <property type="match status" value="1"/>
</dbReference>
<keyword evidence="4" id="KW-0812">Transmembrane</keyword>
<dbReference type="Gene3D" id="2.130.10.10">
    <property type="entry name" value="YVTN repeat-like/Quinoprotein amine dehydrogenase"/>
    <property type="match status" value="1"/>
</dbReference>
<evidence type="ECO:0000313" key="7">
    <source>
        <dbReference type="Proteomes" id="UP000580250"/>
    </source>
</evidence>
<keyword evidence="4" id="KW-1133">Transmembrane helix</keyword>
<dbReference type="SMART" id="SM00320">
    <property type="entry name" value="WD40"/>
    <property type="match status" value="2"/>
</dbReference>
<feature type="transmembrane region" description="Helical" evidence="4">
    <location>
        <begin position="124"/>
        <end position="142"/>
    </location>
</feature>
<dbReference type="Proteomes" id="UP000580250">
    <property type="component" value="Unassembled WGS sequence"/>
</dbReference>
<dbReference type="OrthoDB" id="756370at2759"/>
<dbReference type="PROSITE" id="PS50082">
    <property type="entry name" value="WD_REPEATS_2"/>
    <property type="match status" value="1"/>
</dbReference>
<dbReference type="GO" id="GO:0006261">
    <property type="term" value="P:DNA-templated DNA replication"/>
    <property type="evidence" value="ECO:0007669"/>
    <property type="project" value="TreeGrafter"/>
</dbReference>
<comment type="caution">
    <text evidence="6">The sequence shown here is derived from an EMBL/GenBank/DDBJ whole genome shotgun (WGS) entry which is preliminary data.</text>
</comment>
<name>A0A6V7UXB4_MELEN</name>
<dbReference type="Pfam" id="PF21031">
    <property type="entry name" value="WDR54"/>
    <property type="match status" value="1"/>
</dbReference>
<feature type="domain" description="WD repeat-containing protein 54 beta-propeller" evidence="5">
    <location>
        <begin position="37"/>
        <end position="367"/>
    </location>
</feature>
<dbReference type="InterPro" id="IPR036322">
    <property type="entry name" value="WD40_repeat_dom_sf"/>
</dbReference>
<evidence type="ECO:0000259" key="5">
    <source>
        <dbReference type="Pfam" id="PF21031"/>
    </source>
</evidence>
<gene>
    <name evidence="6" type="ORF">MENT_LOCUS17779</name>
</gene>
<evidence type="ECO:0000256" key="3">
    <source>
        <dbReference type="PROSITE-ProRule" id="PRU00221"/>
    </source>
</evidence>
<keyword evidence="1 3" id="KW-0853">WD repeat</keyword>
<dbReference type="InterPro" id="IPR045227">
    <property type="entry name" value="WDR18/Ipi3/RID3"/>
</dbReference>
<dbReference type="PANTHER" id="PTHR18763:SF0">
    <property type="entry name" value="WD REPEAT-CONTAINING PROTEIN 18"/>
    <property type="match status" value="1"/>
</dbReference>
<dbReference type="InterPro" id="IPR049546">
    <property type="entry name" value="WDR54_beta_prop"/>
</dbReference>
<protein>
    <recommendedName>
        <fullName evidence="5">WD repeat-containing protein 54 beta-propeller domain-containing protein</fullName>
    </recommendedName>
</protein>
<evidence type="ECO:0000256" key="1">
    <source>
        <dbReference type="ARBA" id="ARBA00022574"/>
    </source>
</evidence>
<dbReference type="GO" id="GO:0005656">
    <property type="term" value="C:nuclear pre-replicative complex"/>
    <property type="evidence" value="ECO:0007669"/>
    <property type="project" value="TreeGrafter"/>
</dbReference>
<evidence type="ECO:0000256" key="2">
    <source>
        <dbReference type="ARBA" id="ARBA00022737"/>
    </source>
</evidence>
<dbReference type="GO" id="GO:0006364">
    <property type="term" value="P:rRNA processing"/>
    <property type="evidence" value="ECO:0007669"/>
    <property type="project" value="TreeGrafter"/>
</dbReference>
<keyword evidence="2" id="KW-0677">Repeat</keyword>
<proteinExistence type="predicted"/>
<accession>A0A6V7UXB4</accession>
<dbReference type="EMBL" id="CAJEWN010000117">
    <property type="protein sequence ID" value="CAD2166357.1"/>
    <property type="molecule type" value="Genomic_DNA"/>
</dbReference>
<reference evidence="6 7" key="1">
    <citation type="submission" date="2020-08" db="EMBL/GenBank/DDBJ databases">
        <authorList>
            <person name="Koutsovoulos G."/>
            <person name="Danchin GJ E."/>
        </authorList>
    </citation>
    <scope>NUCLEOTIDE SEQUENCE [LARGE SCALE GENOMIC DNA]</scope>
</reference>
<dbReference type="InterPro" id="IPR001680">
    <property type="entry name" value="WD40_rpt"/>
</dbReference>
<evidence type="ECO:0000256" key="4">
    <source>
        <dbReference type="SAM" id="Phobius"/>
    </source>
</evidence>
<dbReference type="InterPro" id="IPR015943">
    <property type="entry name" value="WD40/YVTN_repeat-like_dom_sf"/>
</dbReference>
<feature type="transmembrane region" description="Helical" evidence="4">
    <location>
        <begin position="6"/>
        <end position="23"/>
    </location>
</feature>
<keyword evidence="4" id="KW-0472">Membrane</keyword>
<sequence length="389" mass="43722">MVIISYIYFFTFTTTFKPLFFYSKNFKKFIFKMFEPTFEFPVKTGSAFLSNNLSVYNHKTKGQTYVAYLGKDAVQLLSWNEKMEQDCCELLSEEEIAKSAGEAGEKPICLMQIYVALPSNRSNIPVIIILAGTFVSIFDFITRKCLFTKQTSDPLLTCKDNKKTLKSTPFTRGISCVESIILVGCNSGEIIQIACNSENNFQTKKNLKEHNSPITDIASCSFDLITVSGDVGGNILVWTKNLKSVSKRISTNQPLSVINILRKQVFCGNLLGQISVYSATSGALLAEVNAHFRQITALAVATESAYILSASEDTYIRIWKLHSRNPDAYKIEFRYGQRFDNMPIVGANFANTRGSGYLVSFYENFKILLFKITRPNRPISEVTINTALE</sequence>
<dbReference type="PANTHER" id="PTHR18763">
    <property type="entry name" value="WD-REPEAT PROTEIN 18"/>
    <property type="match status" value="1"/>
</dbReference>